<dbReference type="Proteomes" id="UP000661435">
    <property type="component" value="Unassembled WGS sequence"/>
</dbReference>
<protein>
    <submittedName>
        <fullName evidence="3">Aminopeptidase P family protein</fullName>
    </submittedName>
</protein>
<dbReference type="SUPFAM" id="SSF55920">
    <property type="entry name" value="Creatinase/aminopeptidase"/>
    <property type="match status" value="1"/>
</dbReference>
<dbReference type="Gene3D" id="3.40.350.10">
    <property type="entry name" value="Creatinase/prolidase N-terminal domain"/>
    <property type="match status" value="1"/>
</dbReference>
<feature type="domain" description="Creatinase N-terminal" evidence="2">
    <location>
        <begin position="23"/>
        <end position="166"/>
    </location>
</feature>
<reference evidence="3" key="1">
    <citation type="submission" date="2020-08" db="EMBL/GenBank/DDBJ databases">
        <title>Genome public.</title>
        <authorList>
            <person name="Liu C."/>
            <person name="Sun Q."/>
        </authorList>
    </citation>
    <scope>NUCLEOTIDE SEQUENCE</scope>
    <source>
        <strain evidence="3">NSJ-51</strain>
    </source>
</reference>
<evidence type="ECO:0000313" key="4">
    <source>
        <dbReference type="Proteomes" id="UP000661435"/>
    </source>
</evidence>
<dbReference type="AlphaFoldDB" id="A0A8J6JAW2"/>
<feature type="domain" description="Peptidase M24" evidence="1">
    <location>
        <begin position="179"/>
        <end position="394"/>
    </location>
</feature>
<dbReference type="InterPro" id="IPR050659">
    <property type="entry name" value="Peptidase_M24B"/>
</dbReference>
<organism evidence="3 4">
    <name type="scientific">Lawsonibacter hominis</name>
    <dbReference type="NCBI Taxonomy" id="2763053"/>
    <lineage>
        <taxon>Bacteria</taxon>
        <taxon>Bacillati</taxon>
        <taxon>Bacillota</taxon>
        <taxon>Clostridia</taxon>
        <taxon>Eubacteriales</taxon>
        <taxon>Oscillospiraceae</taxon>
        <taxon>Lawsonibacter</taxon>
    </lineage>
</organism>
<dbReference type="RefSeq" id="WP_186906267.1">
    <property type="nucleotide sequence ID" value="NZ_JACOPP010000001.1"/>
</dbReference>
<dbReference type="EMBL" id="JACOPP010000001">
    <property type="protein sequence ID" value="MBC5732368.1"/>
    <property type="molecule type" value="Genomic_DNA"/>
</dbReference>
<dbReference type="InterPro" id="IPR000994">
    <property type="entry name" value="Pept_M24"/>
</dbReference>
<keyword evidence="3" id="KW-0031">Aminopeptidase</keyword>
<keyword evidence="3" id="KW-0378">Hydrolase</keyword>
<dbReference type="Pfam" id="PF01321">
    <property type="entry name" value="Creatinase_N"/>
    <property type="match status" value="1"/>
</dbReference>
<dbReference type="InterPro" id="IPR000587">
    <property type="entry name" value="Creatinase_N"/>
</dbReference>
<accession>A0A8J6JAW2</accession>
<evidence type="ECO:0000259" key="2">
    <source>
        <dbReference type="Pfam" id="PF01321"/>
    </source>
</evidence>
<dbReference type="PANTHER" id="PTHR46112:SF3">
    <property type="entry name" value="AMINOPEPTIDASE YPDF"/>
    <property type="match status" value="1"/>
</dbReference>
<dbReference type="GO" id="GO:0004177">
    <property type="term" value="F:aminopeptidase activity"/>
    <property type="evidence" value="ECO:0007669"/>
    <property type="project" value="UniProtKB-KW"/>
</dbReference>
<dbReference type="CDD" id="cd01066">
    <property type="entry name" value="APP_MetAP"/>
    <property type="match status" value="1"/>
</dbReference>
<evidence type="ECO:0000313" key="3">
    <source>
        <dbReference type="EMBL" id="MBC5732368.1"/>
    </source>
</evidence>
<dbReference type="InterPro" id="IPR036005">
    <property type="entry name" value="Creatinase/aminopeptidase-like"/>
</dbReference>
<dbReference type="SUPFAM" id="SSF53092">
    <property type="entry name" value="Creatinase/prolidase N-terminal domain"/>
    <property type="match status" value="1"/>
</dbReference>
<evidence type="ECO:0000259" key="1">
    <source>
        <dbReference type="Pfam" id="PF00557"/>
    </source>
</evidence>
<dbReference type="InterPro" id="IPR029149">
    <property type="entry name" value="Creatin/AminoP/Spt16_N"/>
</dbReference>
<keyword evidence="4" id="KW-1185">Reference proteome</keyword>
<name>A0A8J6JAW2_9FIRM</name>
<proteinExistence type="predicted"/>
<gene>
    <name evidence="3" type="ORF">H8S57_01330</name>
</gene>
<sequence>MPYGRMAYDRLAGINFERMREYRLQRTKEAMAKHGIDVLITWDAYSIRYITGGYATVPCRFPQAQMVVLPINGDPHCFLTTSFSCYELRKEMPWLKDKIWAPPGGLKWARNVDELETHMSKIVPVIEEHGQKNGVIGFDGCCSELMMTEALKRKGITRFKHAEEAMFDARVIKNEDEIACMRMACNSATAAFYEIKKALVPGVRECDLVGVGMKKLYELGADEVQEFVCSSGPRTNPLHIDYTDRSINPGDVVCIDINGNSYMGYKSCYYRTFVCGEATALQKQVYEDCRKMMYDGMEGIKAGNSTADIVKGWPQSPKYWGYENWLDVAGYALGHGLGLSLHEAPQFFRPYTPKAAHTVLEEGMVMAVETWTGGVDPKYGPFGVRLEEDIVVTKDGYELLTKFPVETITECLF</sequence>
<comment type="caution">
    <text evidence="3">The sequence shown here is derived from an EMBL/GenBank/DDBJ whole genome shotgun (WGS) entry which is preliminary data.</text>
</comment>
<dbReference type="Gene3D" id="3.90.230.10">
    <property type="entry name" value="Creatinase/methionine aminopeptidase superfamily"/>
    <property type="match status" value="1"/>
</dbReference>
<dbReference type="Pfam" id="PF00557">
    <property type="entry name" value="Peptidase_M24"/>
    <property type="match status" value="1"/>
</dbReference>
<keyword evidence="3" id="KW-0645">Protease</keyword>
<dbReference type="PANTHER" id="PTHR46112">
    <property type="entry name" value="AMINOPEPTIDASE"/>
    <property type="match status" value="1"/>
</dbReference>